<dbReference type="SMART" id="SM00838">
    <property type="entry name" value="EFG_C"/>
    <property type="match status" value="1"/>
</dbReference>
<evidence type="ECO:0000259" key="10">
    <source>
        <dbReference type="PROSITE" id="PS51722"/>
    </source>
</evidence>
<gene>
    <name evidence="11" type="primary">fusA_2</name>
    <name evidence="8" type="synonym">fusA</name>
    <name evidence="11" type="ORF">CA12_36750</name>
</gene>
<dbReference type="InterPro" id="IPR047872">
    <property type="entry name" value="EFG_IV"/>
</dbReference>
<dbReference type="GO" id="GO:0003746">
    <property type="term" value="F:translation elongation factor activity"/>
    <property type="evidence" value="ECO:0007669"/>
    <property type="project" value="UniProtKB-UniRule"/>
</dbReference>
<dbReference type="Pfam" id="PF00679">
    <property type="entry name" value="EFG_C"/>
    <property type="match status" value="1"/>
</dbReference>
<dbReference type="CDD" id="cd01886">
    <property type="entry name" value="EF-G"/>
    <property type="match status" value="1"/>
</dbReference>
<dbReference type="InterPro" id="IPR035647">
    <property type="entry name" value="EFG_III/V"/>
</dbReference>
<protein>
    <recommendedName>
        <fullName evidence="2 8">Elongation factor G</fullName>
        <shortName evidence="8">EF-G</shortName>
    </recommendedName>
</protein>
<evidence type="ECO:0000256" key="3">
    <source>
        <dbReference type="ARBA" id="ARBA00022741"/>
    </source>
</evidence>
<dbReference type="FunFam" id="3.30.70.870:FF:000001">
    <property type="entry name" value="Elongation factor G"/>
    <property type="match status" value="1"/>
</dbReference>
<keyword evidence="6 8" id="KW-0342">GTP-binding</keyword>
<dbReference type="FunFam" id="3.30.70.240:FF:000001">
    <property type="entry name" value="Elongation factor G"/>
    <property type="match status" value="1"/>
</dbReference>
<dbReference type="InterPro" id="IPR020568">
    <property type="entry name" value="Ribosomal_Su5_D2-typ_SF"/>
</dbReference>
<dbReference type="FunFam" id="2.40.30.10:FF:000022">
    <property type="entry name" value="Elongation factor G, mitochondrial"/>
    <property type="match status" value="1"/>
</dbReference>
<evidence type="ECO:0000256" key="5">
    <source>
        <dbReference type="ARBA" id="ARBA00022917"/>
    </source>
</evidence>
<keyword evidence="3 8" id="KW-0547">Nucleotide-binding</keyword>
<dbReference type="PANTHER" id="PTHR43636:SF2">
    <property type="entry name" value="ELONGATION FACTOR G, MITOCHONDRIAL"/>
    <property type="match status" value="1"/>
</dbReference>
<evidence type="ECO:0000256" key="4">
    <source>
        <dbReference type="ARBA" id="ARBA00022768"/>
    </source>
</evidence>
<dbReference type="SMART" id="SM00889">
    <property type="entry name" value="EFG_IV"/>
    <property type="match status" value="1"/>
</dbReference>
<dbReference type="Gene3D" id="3.30.230.10">
    <property type="match status" value="1"/>
</dbReference>
<proteinExistence type="inferred from homology"/>
<feature type="region of interest" description="Disordered" evidence="9">
    <location>
        <begin position="490"/>
        <end position="512"/>
    </location>
</feature>
<dbReference type="InterPro" id="IPR005517">
    <property type="entry name" value="Transl_elong_EFG/EF2_IV"/>
</dbReference>
<dbReference type="EMBL" id="CP036265">
    <property type="protein sequence ID" value="QDT17548.1"/>
    <property type="molecule type" value="Genomic_DNA"/>
</dbReference>
<keyword evidence="12" id="KW-1185">Reference proteome</keyword>
<comment type="subcellular location">
    <subcellularLocation>
        <location evidence="8">Cytoplasm</location>
    </subcellularLocation>
</comment>
<sequence>MSDGLIDLNKHRNIGISAHIDSGKTTLTERILFYSGKTHKIGDVKKEGAVMDHMELEKEKGITITSAATSVAWKGFTVNVIDTPGHVDFTVEVERSLRVLDGAILVLCSVGGVQSQSLTVDRQMKRYQIPRIAFINKCDRTGADPFGVAQQMAAKLHVTPVPLQIPIGLEDEHEGVVDLIEMKAYYFDGEKGEKVRTEEVPAELKDQADEKRAEMLEALSLYNDELMEKLLEEADIPAKMIHDVVREATLSHQIVPVMMGSAFKNKAVQPLLDAVNRYLPSPLERDISALNQDEVDEDGKAARVKLLPDKDLPTVAMAFKIVQEQFGQLTYTRIYQGTINKGDSYINTRTGQKTRFGRLVRMHANDRVDVDTAGPGDIIAVVGMDCASGDTFCGGDVNYSLENIFVAEAVITRSLTPVKRDGADKLGKALERFRREDPTFRVFSDEETGETLIAGMGQLHLDIYVERIRREYKVECEVGPPRVAYKERPTKKTDYDHKHKKQTGGSGQYGHVKGTLEPMTDEELEAAEEPFEFVNEVTQGRIPREYIPAIEKGMRRGIVKGPLGEFEVVGIRMILNDGSYHDVDSSEMAFNTTGFQAMRETLKRAAVKLQEPIMKLEIECPEEFQGPVTGHVSSKRGMIVDSATRHGMATVEAEVPLAEMFDYANELRSMTQGKGNFSMEFAKYAQVPSNIQEDVLKARVEQQAAKAAMK</sequence>
<feature type="binding site" evidence="8">
    <location>
        <begin position="82"/>
        <end position="86"/>
    </location>
    <ligand>
        <name>GTP</name>
        <dbReference type="ChEBI" id="CHEBI:37565"/>
    </ligand>
</feature>
<evidence type="ECO:0000256" key="6">
    <source>
        <dbReference type="ARBA" id="ARBA00023134"/>
    </source>
</evidence>
<dbReference type="CDD" id="cd16262">
    <property type="entry name" value="EFG_III"/>
    <property type="match status" value="1"/>
</dbReference>
<dbReference type="Pfam" id="PF14492">
    <property type="entry name" value="EFG_III"/>
    <property type="match status" value="1"/>
</dbReference>
<dbReference type="OrthoDB" id="9804431at2"/>
<dbReference type="CDD" id="cd01434">
    <property type="entry name" value="EFG_mtEFG1_IV"/>
    <property type="match status" value="1"/>
</dbReference>
<evidence type="ECO:0000313" key="11">
    <source>
        <dbReference type="EMBL" id="QDT17548.1"/>
    </source>
</evidence>
<dbReference type="InterPro" id="IPR041095">
    <property type="entry name" value="EFG_II"/>
</dbReference>
<organism evidence="11 12">
    <name type="scientific">Alienimonas californiensis</name>
    <dbReference type="NCBI Taxonomy" id="2527989"/>
    <lineage>
        <taxon>Bacteria</taxon>
        <taxon>Pseudomonadati</taxon>
        <taxon>Planctomycetota</taxon>
        <taxon>Planctomycetia</taxon>
        <taxon>Planctomycetales</taxon>
        <taxon>Planctomycetaceae</taxon>
        <taxon>Alienimonas</taxon>
    </lineage>
</organism>
<dbReference type="GO" id="GO:0003924">
    <property type="term" value="F:GTPase activity"/>
    <property type="evidence" value="ECO:0007669"/>
    <property type="project" value="InterPro"/>
</dbReference>
<feature type="binding site" evidence="8">
    <location>
        <begin position="136"/>
        <end position="139"/>
    </location>
    <ligand>
        <name>GTP</name>
        <dbReference type="ChEBI" id="CHEBI:37565"/>
    </ligand>
</feature>
<dbReference type="SUPFAM" id="SSF54211">
    <property type="entry name" value="Ribosomal protein S5 domain 2-like"/>
    <property type="match status" value="1"/>
</dbReference>
<evidence type="ECO:0000256" key="2">
    <source>
        <dbReference type="ARBA" id="ARBA00017872"/>
    </source>
</evidence>
<dbReference type="InterPro" id="IPR009022">
    <property type="entry name" value="EFG_III"/>
</dbReference>
<dbReference type="InterPro" id="IPR004161">
    <property type="entry name" value="EFTu-like_2"/>
</dbReference>
<dbReference type="NCBIfam" id="TIGR00231">
    <property type="entry name" value="small_GTP"/>
    <property type="match status" value="1"/>
</dbReference>
<dbReference type="InterPro" id="IPR027417">
    <property type="entry name" value="P-loop_NTPase"/>
</dbReference>
<dbReference type="Gene3D" id="3.30.70.870">
    <property type="entry name" value="Elongation Factor G (Translational Gtpase), domain 3"/>
    <property type="match status" value="1"/>
</dbReference>
<accession>A0A517PDT7</accession>
<dbReference type="Proteomes" id="UP000318741">
    <property type="component" value="Chromosome"/>
</dbReference>
<evidence type="ECO:0000256" key="9">
    <source>
        <dbReference type="SAM" id="MobiDB-lite"/>
    </source>
</evidence>
<dbReference type="PANTHER" id="PTHR43636">
    <property type="entry name" value="ELONGATION FACTOR G, MITOCHONDRIAL"/>
    <property type="match status" value="1"/>
</dbReference>
<comment type="similarity">
    <text evidence="1 8">Belongs to the TRAFAC class translation factor GTPase superfamily. Classic translation factor GTPase family. EF-G/EF-2 subfamily.</text>
</comment>
<feature type="binding site" evidence="8">
    <location>
        <begin position="18"/>
        <end position="25"/>
    </location>
    <ligand>
        <name>GTP</name>
        <dbReference type="ChEBI" id="CHEBI:37565"/>
    </ligand>
</feature>
<feature type="domain" description="Tr-type G" evidence="10">
    <location>
        <begin position="9"/>
        <end position="283"/>
    </location>
</feature>
<dbReference type="KEGG" id="acaf:CA12_36750"/>
<keyword evidence="5 8" id="KW-0648">Protein biosynthesis</keyword>
<dbReference type="InterPro" id="IPR014721">
    <property type="entry name" value="Ribsml_uS5_D2-typ_fold_subgr"/>
</dbReference>
<dbReference type="FunFam" id="3.40.50.300:FF:000029">
    <property type="entry name" value="Elongation factor G"/>
    <property type="match status" value="1"/>
</dbReference>
<keyword evidence="4 8" id="KW-0251">Elongation factor</keyword>
<dbReference type="GO" id="GO:0005525">
    <property type="term" value="F:GTP binding"/>
    <property type="evidence" value="ECO:0007669"/>
    <property type="project" value="UniProtKB-UniRule"/>
</dbReference>
<dbReference type="Pfam" id="PF03764">
    <property type="entry name" value="EFG_IV"/>
    <property type="match status" value="1"/>
</dbReference>
<comment type="function">
    <text evidence="7 8">Catalyzes the GTP-dependent ribosomal translocation step during translation elongation. During this step, the ribosome changes from the pre-translocational (PRE) to the post-translocational (POST) state as the newly formed A-site-bound peptidyl-tRNA and P-site-bound deacylated tRNA move to the P and E sites, respectively. Catalyzes the coordinated movement of the two tRNA molecules, the mRNA and conformational changes in the ribosome.</text>
</comment>
<dbReference type="CDD" id="cd03713">
    <property type="entry name" value="EFG_mtEFG_C"/>
    <property type="match status" value="1"/>
</dbReference>
<dbReference type="NCBIfam" id="NF009381">
    <property type="entry name" value="PRK12740.1-5"/>
    <property type="match status" value="1"/>
</dbReference>
<dbReference type="PROSITE" id="PS51722">
    <property type="entry name" value="G_TR_2"/>
    <property type="match status" value="1"/>
</dbReference>
<dbReference type="InterPro" id="IPR035649">
    <property type="entry name" value="EFG_V"/>
</dbReference>
<name>A0A517PDT7_9PLAN</name>
<evidence type="ECO:0000256" key="1">
    <source>
        <dbReference type="ARBA" id="ARBA00005870"/>
    </source>
</evidence>
<dbReference type="SUPFAM" id="SSF54980">
    <property type="entry name" value="EF-G C-terminal domain-like"/>
    <property type="match status" value="2"/>
</dbReference>
<dbReference type="HAMAP" id="MF_00054_B">
    <property type="entry name" value="EF_G_EF_2_B"/>
    <property type="match status" value="1"/>
</dbReference>
<dbReference type="NCBIfam" id="TIGR00484">
    <property type="entry name" value="EF-G"/>
    <property type="match status" value="1"/>
</dbReference>
<dbReference type="InterPro" id="IPR005225">
    <property type="entry name" value="Small_GTP-bd"/>
</dbReference>
<dbReference type="InterPro" id="IPR004540">
    <property type="entry name" value="Transl_elong_EFG/EF2"/>
</dbReference>
<reference evidence="11 12" key="1">
    <citation type="submission" date="2019-02" db="EMBL/GenBank/DDBJ databases">
        <title>Deep-cultivation of Planctomycetes and their phenomic and genomic characterization uncovers novel biology.</title>
        <authorList>
            <person name="Wiegand S."/>
            <person name="Jogler M."/>
            <person name="Boedeker C."/>
            <person name="Pinto D."/>
            <person name="Vollmers J."/>
            <person name="Rivas-Marin E."/>
            <person name="Kohn T."/>
            <person name="Peeters S.H."/>
            <person name="Heuer A."/>
            <person name="Rast P."/>
            <person name="Oberbeckmann S."/>
            <person name="Bunk B."/>
            <person name="Jeske O."/>
            <person name="Meyerdierks A."/>
            <person name="Storesund J.E."/>
            <person name="Kallscheuer N."/>
            <person name="Luecker S."/>
            <person name="Lage O.M."/>
            <person name="Pohl T."/>
            <person name="Merkel B.J."/>
            <person name="Hornburger P."/>
            <person name="Mueller R.-W."/>
            <person name="Bruemmer F."/>
            <person name="Labrenz M."/>
            <person name="Spormann A.M."/>
            <person name="Op den Camp H."/>
            <person name="Overmann J."/>
            <person name="Amann R."/>
            <person name="Jetten M.S.M."/>
            <person name="Mascher T."/>
            <person name="Medema M.H."/>
            <person name="Devos D.P."/>
            <person name="Kaster A.-K."/>
            <person name="Ovreas L."/>
            <person name="Rohde M."/>
            <person name="Galperin M.Y."/>
            <person name="Jogler C."/>
        </authorList>
    </citation>
    <scope>NUCLEOTIDE SEQUENCE [LARGE SCALE GENOMIC DNA]</scope>
    <source>
        <strain evidence="11 12">CA12</strain>
    </source>
</reference>
<evidence type="ECO:0000256" key="8">
    <source>
        <dbReference type="HAMAP-Rule" id="MF_00054"/>
    </source>
</evidence>
<dbReference type="InterPro" id="IPR000795">
    <property type="entry name" value="T_Tr_GTP-bd_dom"/>
</dbReference>
<dbReference type="AlphaFoldDB" id="A0A517PDT7"/>
<dbReference type="Gene3D" id="3.40.50.300">
    <property type="entry name" value="P-loop containing nucleotide triphosphate hydrolases"/>
    <property type="match status" value="1"/>
</dbReference>
<dbReference type="Pfam" id="PF00009">
    <property type="entry name" value="GTP_EFTU"/>
    <property type="match status" value="1"/>
</dbReference>
<evidence type="ECO:0000313" key="12">
    <source>
        <dbReference type="Proteomes" id="UP000318741"/>
    </source>
</evidence>
<dbReference type="InterPro" id="IPR009000">
    <property type="entry name" value="Transl_B-barrel_sf"/>
</dbReference>
<dbReference type="Pfam" id="PF03144">
    <property type="entry name" value="GTP_EFTU_D2"/>
    <property type="match status" value="1"/>
</dbReference>
<evidence type="ECO:0000256" key="7">
    <source>
        <dbReference type="ARBA" id="ARBA00024731"/>
    </source>
</evidence>
<dbReference type="Gene3D" id="3.30.70.240">
    <property type="match status" value="1"/>
</dbReference>
<keyword evidence="8" id="KW-0963">Cytoplasm</keyword>
<dbReference type="SUPFAM" id="SSF52540">
    <property type="entry name" value="P-loop containing nucleoside triphosphate hydrolases"/>
    <property type="match status" value="1"/>
</dbReference>
<dbReference type="GO" id="GO:0005737">
    <property type="term" value="C:cytoplasm"/>
    <property type="evidence" value="ECO:0007669"/>
    <property type="project" value="UniProtKB-SubCell"/>
</dbReference>
<dbReference type="PRINTS" id="PR00315">
    <property type="entry name" value="ELONGATNFCT"/>
</dbReference>
<dbReference type="CDD" id="cd04091">
    <property type="entry name" value="mtEFG1_II_like"/>
    <property type="match status" value="1"/>
</dbReference>
<dbReference type="InterPro" id="IPR000640">
    <property type="entry name" value="EFG_V-like"/>
</dbReference>
<dbReference type="Gene3D" id="2.40.30.10">
    <property type="entry name" value="Translation factors"/>
    <property type="match status" value="1"/>
</dbReference>
<dbReference type="SUPFAM" id="SSF50447">
    <property type="entry name" value="Translation proteins"/>
    <property type="match status" value="1"/>
</dbReference>